<keyword evidence="3" id="KW-1185">Reference proteome</keyword>
<dbReference type="Pfam" id="PF03205">
    <property type="entry name" value="MobB"/>
    <property type="match status" value="1"/>
</dbReference>
<dbReference type="GO" id="GO:0005525">
    <property type="term" value="F:GTP binding"/>
    <property type="evidence" value="ECO:0007669"/>
    <property type="project" value="InterPro"/>
</dbReference>
<reference evidence="2 3" key="1">
    <citation type="submission" date="2014-08" db="EMBL/GenBank/DDBJ databases">
        <title>Complete genome of a marine bacteria Jeotgalibacillus malaysiensis.</title>
        <authorList>
            <person name="Yaakop A.S."/>
            <person name="Chan K.-G."/>
            <person name="Goh K.M."/>
        </authorList>
    </citation>
    <scope>NUCLEOTIDE SEQUENCE [LARGE SCALE GENOMIC DNA]</scope>
    <source>
        <strain evidence="2 3">D5</strain>
    </source>
</reference>
<dbReference type="GO" id="GO:0006777">
    <property type="term" value="P:Mo-molybdopterin cofactor biosynthetic process"/>
    <property type="evidence" value="ECO:0007669"/>
    <property type="project" value="InterPro"/>
</dbReference>
<accession>A0A0B5AN75</accession>
<dbReference type="NCBIfam" id="TIGR00176">
    <property type="entry name" value="mobB"/>
    <property type="match status" value="1"/>
</dbReference>
<dbReference type="STRING" id="1508404.JMA_06710"/>
<gene>
    <name evidence="2" type="ORF">JMA_06710</name>
</gene>
<dbReference type="AlphaFoldDB" id="A0A0B5AN75"/>
<dbReference type="InterPro" id="IPR004435">
    <property type="entry name" value="MobB_dom"/>
</dbReference>
<dbReference type="Proteomes" id="UP000031449">
    <property type="component" value="Chromosome"/>
</dbReference>
<protein>
    <recommendedName>
        <fullName evidence="1">Molybdopterin-guanine dinucleotide biosynthesis protein B (MobB) domain-containing protein</fullName>
    </recommendedName>
</protein>
<dbReference type="Gene3D" id="3.40.50.300">
    <property type="entry name" value="P-loop containing nucleotide triphosphate hydrolases"/>
    <property type="match status" value="1"/>
</dbReference>
<organism evidence="2 3">
    <name type="scientific">Jeotgalibacillus malaysiensis</name>
    <dbReference type="NCBI Taxonomy" id="1508404"/>
    <lineage>
        <taxon>Bacteria</taxon>
        <taxon>Bacillati</taxon>
        <taxon>Bacillota</taxon>
        <taxon>Bacilli</taxon>
        <taxon>Bacillales</taxon>
        <taxon>Caryophanaceae</taxon>
        <taxon>Jeotgalibacillus</taxon>
    </lineage>
</organism>
<dbReference type="OrthoDB" id="9786803at2"/>
<evidence type="ECO:0000313" key="2">
    <source>
        <dbReference type="EMBL" id="AJD89988.1"/>
    </source>
</evidence>
<dbReference type="SUPFAM" id="SSF52540">
    <property type="entry name" value="P-loop containing nucleoside triphosphate hydrolases"/>
    <property type="match status" value="1"/>
</dbReference>
<dbReference type="PANTHER" id="PTHR40072">
    <property type="entry name" value="MOLYBDOPTERIN-GUANINE DINUCLEOTIDE BIOSYNTHESIS ADAPTER PROTEIN-RELATED"/>
    <property type="match status" value="1"/>
</dbReference>
<name>A0A0B5AN75_9BACL</name>
<dbReference type="EMBL" id="CP009416">
    <property type="protein sequence ID" value="AJD89988.1"/>
    <property type="molecule type" value="Genomic_DNA"/>
</dbReference>
<evidence type="ECO:0000313" key="3">
    <source>
        <dbReference type="Proteomes" id="UP000031449"/>
    </source>
</evidence>
<dbReference type="InterPro" id="IPR027417">
    <property type="entry name" value="P-loop_NTPase"/>
</dbReference>
<dbReference type="KEGG" id="jeo:JMA_06710"/>
<feature type="domain" description="Molybdopterin-guanine dinucleotide biosynthesis protein B (MobB)" evidence="1">
    <location>
        <begin position="5"/>
        <end position="136"/>
    </location>
</feature>
<sequence length="171" mass="18783">MVMPILQVVGYQNSGKTTVMNQLLKAVAENGLKAGTIKHHGHGGVPDYHHSGKDSSRHFQAGAAISAVEGEGAIVIESENGLSDLESLLTFYSTLPLHVILVEGYKRESYSKVIVIRNEKDSTLLDQCENIAAVITEVPIHRPDLNVFTFQDVSGYTGWFNNWLKECQSDV</sequence>
<proteinExistence type="predicted"/>
<dbReference type="InterPro" id="IPR052539">
    <property type="entry name" value="MGD_biosynthesis_adapter"/>
</dbReference>
<evidence type="ECO:0000259" key="1">
    <source>
        <dbReference type="Pfam" id="PF03205"/>
    </source>
</evidence>
<dbReference type="BioCyc" id="JESP1508404:G14D9-9888-MONOMER"/>
<dbReference type="HOGENOM" id="CLU_068199_1_0_9"/>
<dbReference type="PANTHER" id="PTHR40072:SF1">
    <property type="entry name" value="MOLYBDOPTERIN-GUANINE DINUCLEOTIDE BIOSYNTHESIS ADAPTER PROTEIN"/>
    <property type="match status" value="1"/>
</dbReference>
<dbReference type="CDD" id="cd03116">
    <property type="entry name" value="MobB"/>
    <property type="match status" value="1"/>
</dbReference>